<evidence type="ECO:0000313" key="3">
    <source>
        <dbReference type="Proteomes" id="UP000053732"/>
    </source>
</evidence>
<organism evidence="2 3">
    <name type="scientific">Penicillium camemberti (strain FM 013)</name>
    <dbReference type="NCBI Taxonomy" id="1429867"/>
    <lineage>
        <taxon>Eukaryota</taxon>
        <taxon>Fungi</taxon>
        <taxon>Dikarya</taxon>
        <taxon>Ascomycota</taxon>
        <taxon>Pezizomycotina</taxon>
        <taxon>Eurotiomycetes</taxon>
        <taxon>Eurotiomycetidae</taxon>
        <taxon>Eurotiales</taxon>
        <taxon>Aspergillaceae</taxon>
        <taxon>Penicillium</taxon>
    </lineage>
</organism>
<reference evidence="2 3" key="1">
    <citation type="journal article" date="2014" name="Nat. Commun.">
        <title>Multiple recent horizontal transfers of a large genomic region in cheese making fungi.</title>
        <authorList>
            <person name="Cheeseman K."/>
            <person name="Ropars J."/>
            <person name="Renault P."/>
            <person name="Dupont J."/>
            <person name="Gouzy J."/>
            <person name="Branca A."/>
            <person name="Abraham A.L."/>
            <person name="Ceppi M."/>
            <person name="Conseiller E."/>
            <person name="Debuchy R."/>
            <person name="Malagnac F."/>
            <person name="Goarin A."/>
            <person name="Silar P."/>
            <person name="Lacoste S."/>
            <person name="Sallet E."/>
            <person name="Bensimon A."/>
            <person name="Giraud T."/>
            <person name="Brygoo Y."/>
        </authorList>
    </citation>
    <scope>NUCLEOTIDE SEQUENCE [LARGE SCALE GENOMIC DNA]</scope>
    <source>
        <strain evidence="3">FM 013</strain>
    </source>
</reference>
<proteinExistence type="predicted"/>
<evidence type="ECO:0000256" key="1">
    <source>
        <dbReference type="SAM" id="MobiDB-lite"/>
    </source>
</evidence>
<gene>
    <name evidence="2" type="ORF">PCAMFM013_S006g000050</name>
</gene>
<keyword evidence="3" id="KW-1185">Reference proteome</keyword>
<dbReference type="AlphaFoldDB" id="A0A0G4P5C4"/>
<feature type="region of interest" description="Disordered" evidence="1">
    <location>
        <begin position="1"/>
        <end position="27"/>
    </location>
</feature>
<dbReference type="Proteomes" id="UP000053732">
    <property type="component" value="Unassembled WGS sequence"/>
</dbReference>
<dbReference type="EMBL" id="HG793139">
    <property type="protein sequence ID" value="CRL21510.1"/>
    <property type="molecule type" value="Genomic_DNA"/>
</dbReference>
<accession>A0A0G4P5C4</accession>
<feature type="compositionally biased region" description="Polar residues" evidence="1">
    <location>
        <begin position="14"/>
        <end position="23"/>
    </location>
</feature>
<evidence type="ECO:0000313" key="2">
    <source>
        <dbReference type="EMBL" id="CRL21510.1"/>
    </source>
</evidence>
<feature type="compositionally biased region" description="Basic and acidic residues" evidence="1">
    <location>
        <begin position="1"/>
        <end position="12"/>
    </location>
</feature>
<sequence>MWRVPANDRDPANETMQMGSSPLDQKVNAPASEYGYVRPDHHASATSGISNLGGPRIERIATLGHKTFADTLARFSQLESFDPTNVPRKEVHMYTIISPWSLTDRNLHSNV</sequence>
<name>A0A0G4P5C4_PENC3</name>
<protein>
    <submittedName>
        <fullName evidence="2">Str. FM013</fullName>
    </submittedName>
</protein>